<dbReference type="PROSITE" id="PS50873">
    <property type="entry name" value="PEROXIDASE_4"/>
    <property type="match status" value="2"/>
</dbReference>
<keyword evidence="13" id="KW-1185">Reference proteome</keyword>
<keyword evidence="4 8" id="KW-0560">Oxidoreductase</keyword>
<dbReference type="NCBIfam" id="NF011635">
    <property type="entry name" value="PRK15061.1"/>
    <property type="match status" value="1"/>
</dbReference>
<evidence type="ECO:0000256" key="10">
    <source>
        <dbReference type="SAM" id="MobiDB-lite"/>
    </source>
</evidence>
<dbReference type="SUPFAM" id="SSF48113">
    <property type="entry name" value="Heme-dependent peroxidases"/>
    <property type="match status" value="2"/>
</dbReference>
<dbReference type="PRINTS" id="PR00458">
    <property type="entry name" value="PEROXIDASE"/>
</dbReference>
<dbReference type="InterPro" id="IPR000763">
    <property type="entry name" value="Catalase_peroxidase"/>
</dbReference>
<dbReference type="NCBIfam" id="TIGR00198">
    <property type="entry name" value="cat_per_HPI"/>
    <property type="match status" value="1"/>
</dbReference>
<evidence type="ECO:0000256" key="2">
    <source>
        <dbReference type="ARBA" id="ARBA00022617"/>
    </source>
</evidence>
<dbReference type="HAMAP" id="MF_01961">
    <property type="entry name" value="Catal_peroxid"/>
    <property type="match status" value="1"/>
</dbReference>
<dbReference type="RefSeq" id="WP_380662608.1">
    <property type="nucleotide sequence ID" value="NZ_JBHTCJ010000001.1"/>
</dbReference>
<sequence length="741" mass="81977">MPENPDAVAIIRNYDQSVRRPTERVRDHPAAGGDNRDWWPRRLDLRILAKHHPARNPLGEDFDYAAEFSRLDLDELARDVDEVLTTSQEWWPADFGHYGPLVLRMAWHNAGTYRVGDGRGGAAAGMQRFAPTSSWPDNRNLDKARRLLWPVKQKYGRSISWADLMVFAGNRALETMGFRTLGFAGGRADVFEPDDDVYWGPERTWLGDERHTGVRDLEEPLAADEMGLIYVDPQGPATLPDPVNSARDIRTTFRRMGMNDEETVALIVGGHTFGKTHGAADVSSLGADPEGAPLEEQGLGWRNRHGTGTGPDAVSSGLEGIWTPTPTRWDNSFLETLFAYEWDVVLSPAGLWQWVPRDGAGEGSVPDPHDPDARRTPTMLTTDLALQADPAYAQIARRFLENPDQLADAFAHAWFKLTHIDMGPVERYRGPLVPAERMLWQDPVPEVDHELVGPAGVAELKSRLLDSGLSIPELVFTAWAAASTYRDSDKRGGANGGRIRLAPQRDWPVNDPAVLVTALDVLDEIRERFNAEHQQSISMADLVVLGGCAAVERAAALAGHDIEVPFTPGRTDATQEWTDAESFAALEPRADGFRNHLGEGGRLPAEHLLVDRANLLTLSAPEMTVLVGGLRALDANVGRSRLGVLTENPGVLTNDFFTNLLDMNTEWVASSPDRAPRGTFEGRDRETGEVRWTASRVDLVFGSHSELRALSEFYASEPEAFARDFAAAWEKVMNLDRFDLS</sequence>
<keyword evidence="3 8" id="KW-0479">Metal-binding</keyword>
<evidence type="ECO:0000256" key="6">
    <source>
        <dbReference type="ARBA" id="ARBA00023324"/>
    </source>
</evidence>
<feature type="active site" description="Proton acceptor" evidence="8">
    <location>
        <position position="108"/>
    </location>
</feature>
<feature type="site" description="Transition state stabilizer" evidence="8">
    <location>
        <position position="104"/>
    </location>
</feature>
<feature type="domain" description="Plant heme peroxidase family profile" evidence="11">
    <location>
        <begin position="141"/>
        <end position="432"/>
    </location>
</feature>
<keyword evidence="6 8" id="KW-0376">Hydrogen peroxide</keyword>
<dbReference type="Pfam" id="PF00141">
    <property type="entry name" value="peroxidase"/>
    <property type="match status" value="2"/>
</dbReference>
<protein>
    <recommendedName>
        <fullName evidence="8 9">Catalase-peroxidase</fullName>
        <shortName evidence="8">CP</shortName>
        <ecNumber evidence="8 9">1.11.1.21</ecNumber>
    </recommendedName>
    <alternativeName>
        <fullName evidence="8">Peroxidase/catalase</fullName>
    </alternativeName>
</protein>
<comment type="caution">
    <text evidence="12">The sequence shown here is derived from an EMBL/GenBank/DDBJ whole genome shotgun (WGS) entry which is preliminary data.</text>
</comment>
<dbReference type="InterPro" id="IPR019794">
    <property type="entry name" value="Peroxidases_AS"/>
</dbReference>
<dbReference type="PANTHER" id="PTHR30555">
    <property type="entry name" value="HYDROPEROXIDASE I, BIFUNCTIONAL CATALASE-PEROXIDASE"/>
    <property type="match status" value="1"/>
</dbReference>
<name>A0ABW2LD74_9PSEU</name>
<dbReference type="CDD" id="cd08200">
    <property type="entry name" value="catalase_peroxidase_2"/>
    <property type="match status" value="1"/>
</dbReference>
<dbReference type="PANTHER" id="PTHR30555:SF0">
    <property type="entry name" value="CATALASE-PEROXIDASE"/>
    <property type="match status" value="1"/>
</dbReference>
<dbReference type="Gene3D" id="1.10.420.10">
    <property type="entry name" value="Peroxidase, domain 2"/>
    <property type="match status" value="2"/>
</dbReference>
<evidence type="ECO:0000256" key="5">
    <source>
        <dbReference type="ARBA" id="ARBA00023004"/>
    </source>
</evidence>
<proteinExistence type="inferred from homology"/>
<keyword evidence="1 8" id="KW-0575">Peroxidase</keyword>
<accession>A0ABW2LD74</accession>
<dbReference type="Proteomes" id="UP001596504">
    <property type="component" value="Unassembled WGS sequence"/>
</dbReference>
<comment type="function">
    <text evidence="8">Bifunctional enzyme with both catalase and broad-spectrum peroxidase activity.</text>
</comment>
<dbReference type="EMBL" id="JBHTCJ010000001">
    <property type="protein sequence ID" value="MFC7339774.1"/>
    <property type="molecule type" value="Genomic_DNA"/>
</dbReference>
<evidence type="ECO:0000259" key="11">
    <source>
        <dbReference type="PROSITE" id="PS50873"/>
    </source>
</evidence>
<evidence type="ECO:0000256" key="7">
    <source>
        <dbReference type="ARBA" id="ARBA00049145"/>
    </source>
</evidence>
<keyword evidence="2 8" id="KW-0349">Heme</keyword>
<dbReference type="InterPro" id="IPR010255">
    <property type="entry name" value="Haem_peroxidase_sf"/>
</dbReference>
<gene>
    <name evidence="8 12" type="primary">katG</name>
    <name evidence="12" type="ORF">ACFQRI_00010</name>
</gene>
<evidence type="ECO:0000256" key="8">
    <source>
        <dbReference type="HAMAP-Rule" id="MF_01961"/>
    </source>
</evidence>
<dbReference type="EC" id="1.11.1.21" evidence="8 9"/>
<evidence type="ECO:0000256" key="4">
    <source>
        <dbReference type="ARBA" id="ARBA00023002"/>
    </source>
</evidence>
<dbReference type="GO" id="GO:0004601">
    <property type="term" value="F:peroxidase activity"/>
    <property type="evidence" value="ECO:0007669"/>
    <property type="project" value="UniProtKB-KW"/>
</dbReference>
<dbReference type="PROSITE" id="PS00435">
    <property type="entry name" value="PEROXIDASE_1"/>
    <property type="match status" value="1"/>
</dbReference>
<keyword evidence="5 8" id="KW-0408">Iron</keyword>
<organism evidence="12 13">
    <name type="scientific">Saccharopolyspora griseoalba</name>
    <dbReference type="NCBI Taxonomy" id="1431848"/>
    <lineage>
        <taxon>Bacteria</taxon>
        <taxon>Bacillati</taxon>
        <taxon>Actinomycetota</taxon>
        <taxon>Actinomycetes</taxon>
        <taxon>Pseudonocardiales</taxon>
        <taxon>Pseudonocardiaceae</taxon>
        <taxon>Saccharopolyspora</taxon>
    </lineage>
</organism>
<feature type="binding site" description="axial binding residue" evidence="8">
    <location>
        <position position="271"/>
    </location>
    <ligand>
        <name>heme b</name>
        <dbReference type="ChEBI" id="CHEBI:60344"/>
    </ligand>
    <ligandPart>
        <name>Fe</name>
        <dbReference type="ChEBI" id="CHEBI:18248"/>
    </ligandPart>
</feature>
<evidence type="ECO:0000313" key="12">
    <source>
        <dbReference type="EMBL" id="MFC7339774.1"/>
    </source>
</evidence>
<dbReference type="PRINTS" id="PR00460">
    <property type="entry name" value="BPEROXIDASE"/>
</dbReference>
<evidence type="ECO:0000256" key="9">
    <source>
        <dbReference type="RuleBase" id="RU003451"/>
    </source>
</evidence>
<comment type="caution">
    <text evidence="8">Lacks conserved residue(s) required for the propagation of feature annotation.</text>
</comment>
<evidence type="ECO:0000256" key="1">
    <source>
        <dbReference type="ARBA" id="ARBA00022559"/>
    </source>
</evidence>
<comment type="subunit">
    <text evidence="8">Homodimer or homotetramer.</text>
</comment>
<dbReference type="InterPro" id="IPR002016">
    <property type="entry name" value="Haem_peroxidase"/>
</dbReference>
<comment type="catalytic activity">
    <reaction evidence="7 8 9">
        <text>2 H2O2 = O2 + 2 H2O</text>
        <dbReference type="Rhea" id="RHEA:20309"/>
        <dbReference type="ChEBI" id="CHEBI:15377"/>
        <dbReference type="ChEBI" id="CHEBI:15379"/>
        <dbReference type="ChEBI" id="CHEBI:16240"/>
        <dbReference type="EC" id="1.11.1.21"/>
    </reaction>
</comment>
<dbReference type="PROSITE" id="PS00436">
    <property type="entry name" value="PEROXIDASE_2"/>
    <property type="match status" value="1"/>
</dbReference>
<dbReference type="InterPro" id="IPR019793">
    <property type="entry name" value="Peroxidases_heam-ligand_BS"/>
</dbReference>
<feature type="region of interest" description="Disordered" evidence="10">
    <location>
        <begin position="299"/>
        <end position="318"/>
    </location>
</feature>
<comment type="catalytic activity">
    <reaction evidence="8 9">
        <text>H2O2 + AH2 = A + 2 H2O</text>
        <dbReference type="Rhea" id="RHEA:30275"/>
        <dbReference type="ChEBI" id="CHEBI:13193"/>
        <dbReference type="ChEBI" id="CHEBI:15377"/>
        <dbReference type="ChEBI" id="CHEBI:16240"/>
        <dbReference type="ChEBI" id="CHEBI:17499"/>
        <dbReference type="EC" id="1.11.1.21"/>
    </reaction>
</comment>
<feature type="cross-link" description="Tryptophyl-tyrosyl-methioninium (Tyr-Met) (with Trp-107)" evidence="8">
    <location>
        <begin position="230"/>
        <end position="256"/>
    </location>
</feature>
<evidence type="ECO:0000313" key="13">
    <source>
        <dbReference type="Proteomes" id="UP001596504"/>
    </source>
</evidence>
<dbReference type="Gene3D" id="1.10.520.10">
    <property type="match status" value="2"/>
</dbReference>
<reference evidence="13" key="1">
    <citation type="journal article" date="2019" name="Int. J. Syst. Evol. Microbiol.">
        <title>The Global Catalogue of Microorganisms (GCM) 10K type strain sequencing project: providing services to taxonomists for standard genome sequencing and annotation.</title>
        <authorList>
            <consortium name="The Broad Institute Genomics Platform"/>
            <consortium name="The Broad Institute Genome Sequencing Center for Infectious Disease"/>
            <person name="Wu L."/>
            <person name="Ma J."/>
        </authorList>
    </citation>
    <scope>NUCLEOTIDE SEQUENCE [LARGE SCALE GENOMIC DNA]</scope>
    <source>
        <strain evidence="13">WLHS5</strain>
    </source>
</reference>
<feature type="domain" description="Plant heme peroxidase family profile" evidence="11">
    <location>
        <begin position="476"/>
        <end position="741"/>
    </location>
</feature>
<comment type="PTM">
    <text evidence="8">Formation of the three residue Trp-Tyr-Met cross-link is important for the catalase, but not the peroxidase activity of the enzyme.</text>
</comment>
<comment type="cofactor">
    <cofactor evidence="8">
        <name>heme b</name>
        <dbReference type="ChEBI" id="CHEBI:60344"/>
    </cofactor>
    <text evidence="8">Binds 1 heme b (iron(II)-protoporphyrin IX) group per dimer.</text>
</comment>
<comment type="similarity">
    <text evidence="8 9">Belongs to the peroxidase family. Peroxidase/catalase subfamily.</text>
</comment>
<evidence type="ECO:0000256" key="3">
    <source>
        <dbReference type="ARBA" id="ARBA00022723"/>
    </source>
</evidence>